<dbReference type="RefSeq" id="WP_119035503.1">
    <property type="nucleotide sequence ID" value="NZ_QXDC01000003.1"/>
</dbReference>
<gene>
    <name evidence="1" type="ORF">DFR49_1904</name>
</gene>
<dbReference type="EMBL" id="QXDC01000003">
    <property type="protein sequence ID" value="RIA43676.1"/>
    <property type="molecule type" value="Genomic_DNA"/>
</dbReference>
<evidence type="ECO:0000313" key="2">
    <source>
        <dbReference type="Proteomes" id="UP000266568"/>
    </source>
</evidence>
<name>A0A397P280_9SPHN</name>
<dbReference type="Proteomes" id="UP000266568">
    <property type="component" value="Unassembled WGS sequence"/>
</dbReference>
<protein>
    <submittedName>
        <fullName evidence="1">Uncharacterized protein</fullName>
    </submittedName>
</protein>
<dbReference type="AlphaFoldDB" id="A0A397P280"/>
<reference evidence="1 2" key="1">
    <citation type="submission" date="2018-08" db="EMBL/GenBank/DDBJ databases">
        <title>Genomic Encyclopedia of Type Strains, Phase IV (KMG-IV): sequencing the most valuable type-strain genomes for metagenomic binning, comparative biology and taxonomic classification.</title>
        <authorList>
            <person name="Goeker M."/>
        </authorList>
    </citation>
    <scope>NUCLEOTIDE SEQUENCE [LARGE SCALE GENOMIC DNA]</scope>
    <source>
        <strain evidence="1 2">DSM 25527</strain>
    </source>
</reference>
<comment type="caution">
    <text evidence="1">The sequence shown here is derived from an EMBL/GenBank/DDBJ whole genome shotgun (WGS) entry which is preliminary data.</text>
</comment>
<organism evidence="1 2">
    <name type="scientific">Hephaestia caeni</name>
    <dbReference type="NCBI Taxonomy" id="645617"/>
    <lineage>
        <taxon>Bacteria</taxon>
        <taxon>Pseudomonadati</taxon>
        <taxon>Pseudomonadota</taxon>
        <taxon>Alphaproteobacteria</taxon>
        <taxon>Sphingomonadales</taxon>
        <taxon>Sphingomonadaceae</taxon>
        <taxon>Hephaestia</taxon>
    </lineage>
</organism>
<keyword evidence="2" id="KW-1185">Reference proteome</keyword>
<accession>A0A397P280</accession>
<evidence type="ECO:0000313" key="1">
    <source>
        <dbReference type="EMBL" id="RIA43676.1"/>
    </source>
</evidence>
<proteinExistence type="predicted"/>
<sequence>MADDPVFYRARAAAEHAAAEAATLDNVRDRCERAERAWTAMAERAERTRRQRDVREAATAARAIDAASPVTVD</sequence>